<dbReference type="AlphaFoldDB" id="A0A0K2GYA4"/>
<dbReference type="STRING" id="1408189.CLAC_02350"/>
<proteinExistence type="inferred from homology"/>
<dbReference type="GO" id="GO:0003938">
    <property type="term" value="F:IMP dehydrogenase activity"/>
    <property type="evidence" value="ECO:0007669"/>
    <property type="project" value="UniProtKB-EC"/>
</dbReference>
<protein>
    <submittedName>
        <fullName evidence="5">Inosine 5'-monophosphate dehydrogenase</fullName>
        <ecNumber evidence="5">1.1.1.205</ecNumber>
    </submittedName>
</protein>
<dbReference type="CDD" id="cd00381">
    <property type="entry name" value="IMPDH"/>
    <property type="match status" value="1"/>
</dbReference>
<keyword evidence="2 5" id="KW-0560">Oxidoreductase</keyword>
<evidence type="ECO:0000256" key="2">
    <source>
        <dbReference type="ARBA" id="ARBA00023002"/>
    </source>
</evidence>
<dbReference type="InterPro" id="IPR013785">
    <property type="entry name" value="Aldolase_TIM"/>
</dbReference>
<dbReference type="PANTHER" id="PTHR11911:SF85">
    <property type="entry name" value="INOSINE-5'-MONOPHOSPHATE DEHYDROGENASE"/>
    <property type="match status" value="1"/>
</dbReference>
<dbReference type="OrthoDB" id="9805398at2"/>
<evidence type="ECO:0000313" key="5">
    <source>
        <dbReference type="EMBL" id="ALA66759.1"/>
    </source>
</evidence>
<sequence length="382" mass="40587">MRDIVEIGIGREARRTYELADIALVPSRRTRSSKDVDTSWRIDAYDFDIPLMTHPTDALVSPASAAEFARLGGLAVLNAEGIWARHADAEEKIAEVVKVARAAKEDWDLEAANRLLQELHAAPINEELLVSRIKEIRETGAITAVRVSPQHARDLAPVVIKAGIDLLIIQGTLISAEHVTAQGEPLNLKEFIGGLDVPVIVGGVVDYHTALHLMRTGAAGVIVGTGSTTSAEALGIDVSMATAIADAAAARKDYLDETEGRYVHIIADGGIETAGDIAKAIACGADAVALSDLLATTEEAPGQGYSWPSAAAHPTYPRGFVWSNMAESEKLVSLEEALFGPSASALGDRNLVGGLRRTMAKCGFTDVKSFQRVELSVRPKGV</sequence>
<evidence type="ECO:0000259" key="4">
    <source>
        <dbReference type="Pfam" id="PF00478"/>
    </source>
</evidence>
<comment type="similarity">
    <text evidence="1">Belongs to the IMPDH/GMPR family.</text>
</comment>
<dbReference type="InterPro" id="IPR001093">
    <property type="entry name" value="IMP_DH_GMPRt"/>
</dbReference>
<dbReference type="SUPFAM" id="SSF51412">
    <property type="entry name" value="Inosine monophosphate dehydrogenase (IMPDH)"/>
    <property type="match status" value="1"/>
</dbReference>
<dbReference type="Proteomes" id="UP000058446">
    <property type="component" value="Chromosome"/>
</dbReference>
<evidence type="ECO:0000313" key="6">
    <source>
        <dbReference type="Proteomes" id="UP000058446"/>
    </source>
</evidence>
<dbReference type="Pfam" id="PF00478">
    <property type="entry name" value="IMPDH"/>
    <property type="match status" value="1"/>
</dbReference>
<keyword evidence="3" id="KW-0520">NAD</keyword>
<dbReference type="NCBIfam" id="TIGR01304">
    <property type="entry name" value="IMP_DH_rel_2"/>
    <property type="match status" value="1"/>
</dbReference>
<accession>A0A0K2GYA4</accession>
<dbReference type="SMART" id="SM01240">
    <property type="entry name" value="IMPDH"/>
    <property type="match status" value="1"/>
</dbReference>
<dbReference type="RefSeq" id="WP_053411523.1">
    <property type="nucleotide sequence ID" value="NZ_CP006841.1"/>
</dbReference>
<dbReference type="InterPro" id="IPR005992">
    <property type="entry name" value="IMP_DH-rel2"/>
</dbReference>
<keyword evidence="6" id="KW-1185">Reference proteome</keyword>
<dbReference type="GO" id="GO:0006183">
    <property type="term" value="P:GTP biosynthetic process"/>
    <property type="evidence" value="ECO:0007669"/>
    <property type="project" value="TreeGrafter"/>
</dbReference>
<dbReference type="PANTHER" id="PTHR11911">
    <property type="entry name" value="INOSINE-5-MONOPHOSPHATE DEHYDROGENASE RELATED"/>
    <property type="match status" value="1"/>
</dbReference>
<dbReference type="KEGG" id="clw:CLAC_02350"/>
<reference evidence="5 6" key="1">
    <citation type="submission" date="2013-10" db="EMBL/GenBank/DDBJ databases">
        <title>Complete genome sequence of Corynebacterium lactis DSM 45799(T), isolated from raw cow milk.</title>
        <authorList>
            <person name="Ruckert C."/>
            <person name="Albersmeier A."/>
            <person name="Lipski A."/>
            <person name="Kalinowski J."/>
        </authorList>
    </citation>
    <scope>NUCLEOTIDE SEQUENCE [LARGE SCALE GENOMIC DNA]</scope>
    <source>
        <strain evidence="5 6">RW2-5</strain>
    </source>
</reference>
<dbReference type="PATRIC" id="fig|1408189.4.peg.466"/>
<organism evidence="5 6">
    <name type="scientific">Corynebacterium lactis RW2-5</name>
    <dbReference type="NCBI Taxonomy" id="1408189"/>
    <lineage>
        <taxon>Bacteria</taxon>
        <taxon>Bacillati</taxon>
        <taxon>Actinomycetota</taxon>
        <taxon>Actinomycetes</taxon>
        <taxon>Mycobacteriales</taxon>
        <taxon>Corynebacteriaceae</taxon>
        <taxon>Corynebacterium</taxon>
    </lineage>
</organism>
<name>A0A0K2GYA4_9CORY</name>
<dbReference type="EMBL" id="CP006841">
    <property type="protein sequence ID" value="ALA66759.1"/>
    <property type="molecule type" value="Genomic_DNA"/>
</dbReference>
<gene>
    <name evidence="5" type="ORF">CLAC_02350</name>
</gene>
<dbReference type="EC" id="1.1.1.205" evidence="5"/>
<feature type="domain" description="IMP dehydrogenase/GMP reductase" evidence="4">
    <location>
        <begin position="20"/>
        <end position="304"/>
    </location>
</feature>
<evidence type="ECO:0000256" key="3">
    <source>
        <dbReference type="ARBA" id="ARBA00023027"/>
    </source>
</evidence>
<evidence type="ECO:0000256" key="1">
    <source>
        <dbReference type="ARBA" id="ARBA00005502"/>
    </source>
</evidence>
<dbReference type="Gene3D" id="3.20.20.70">
    <property type="entry name" value="Aldolase class I"/>
    <property type="match status" value="1"/>
</dbReference>
<dbReference type="InterPro" id="IPR005990">
    <property type="entry name" value="IMP_DH"/>
</dbReference>